<sequence>MIRPFIILLFFFGLPSLYSQVDSLPPLQKRKDSATVFGKKKKQAKKKGRAITIKDYLIISHDSDTTYVDTTLTIQKEYKYNFLRSDDFELMPFANLGQPYNKLGHNARSAYIYPRIGATAKHFNYMEAEDVQYYHVPTPMTELFFKTTLEQGQLLDALLTLNTSERFNLSVFHRGFRSLGKYQFEQAQSSNFVATANYRSKNGRYWARGHIAAQNLETEENGGIEDREQFESGAEEFTDRSRIDVQFSRANNTLANNRVLGKRYFLDHQYKLLGAKKDSLNPKSSLSFGHTFSYETKFYQFLQDGQSGVFGSEPFVVPIDDKASLKTMFNQVSGTFSNKTLGTISANVRLFNYDYFFRSILIDDEGRIDNRLHGEELNFGGSYKNTLGGFSLSGDFSLNVSGKLSGNVINGRAAYQINENNRVYAAIHASSRMPNFNLLLYQSNYRNFNWQNTTSFEKQEIKGVTFGWDSKFLGSLTASYDAIDNYTYFRSEANAEDIANGLERALVKPAQNNQTINYLKVRYSKEFKWRRWALMNTVMYQEVSQDMNVLNLPQLVTRNTLYFSKDVFKKAMFLQTGVTFKYFTSYTMDAYHPLLGEFYVQEREEFGGYPMLDFFINAKVRQTRIYLKAEHLNTVWGSEYNYYAAPDYPYRDFVIRFGLVWNFFS</sequence>
<organism evidence="1 2">
    <name type="scientific">Flagellimonas lutaonensis</name>
    <dbReference type="NCBI Taxonomy" id="516051"/>
    <lineage>
        <taxon>Bacteria</taxon>
        <taxon>Pseudomonadati</taxon>
        <taxon>Bacteroidota</taxon>
        <taxon>Flavobacteriia</taxon>
        <taxon>Flavobacteriales</taxon>
        <taxon>Flavobacteriaceae</taxon>
        <taxon>Flagellimonas</taxon>
    </lineage>
</organism>
<dbReference type="HOGENOM" id="CLU_025041_0_0_10"/>
<evidence type="ECO:0000313" key="1">
    <source>
        <dbReference type="EMBL" id="AKA34505.1"/>
    </source>
</evidence>
<dbReference type="AlphaFoldDB" id="A0A0D5YQB3"/>
<dbReference type="KEGG" id="mlt:VC82_850"/>
<dbReference type="SUPFAM" id="SSF56935">
    <property type="entry name" value="Porins"/>
    <property type="match status" value="1"/>
</dbReference>
<dbReference type="RefSeq" id="WP_084598157.1">
    <property type="nucleotide sequence ID" value="NZ_CP011071.1"/>
</dbReference>
<dbReference type="InterPro" id="IPR025631">
    <property type="entry name" value="Porin_10"/>
</dbReference>
<proteinExistence type="predicted"/>
<dbReference type="Proteomes" id="UP000032726">
    <property type="component" value="Chromosome"/>
</dbReference>
<dbReference type="EMBL" id="CP011071">
    <property type="protein sequence ID" value="AKA34505.1"/>
    <property type="molecule type" value="Genomic_DNA"/>
</dbReference>
<keyword evidence="2" id="KW-1185">Reference proteome</keyword>
<protein>
    <recommendedName>
        <fullName evidence="3">Porin</fullName>
    </recommendedName>
</protein>
<accession>A0A0D5YQB3</accession>
<gene>
    <name evidence="1" type="ORF">VC82_850</name>
</gene>
<dbReference type="STRING" id="516051.VC82_850"/>
<dbReference type="PATRIC" id="fig|516051.4.peg.880"/>
<dbReference type="Pfam" id="PF14121">
    <property type="entry name" value="Porin_10"/>
    <property type="match status" value="1"/>
</dbReference>
<name>A0A0D5YQB3_9FLAO</name>
<evidence type="ECO:0000313" key="2">
    <source>
        <dbReference type="Proteomes" id="UP000032726"/>
    </source>
</evidence>
<reference evidence="1 2" key="1">
    <citation type="submission" date="2015-03" db="EMBL/GenBank/DDBJ databases">
        <title>Complete genome sequence of Muricauda lutaonensis CC-HSB-11T, isolated from a coastal hot spring.</title>
        <authorList>
            <person name="Kim K.M."/>
        </authorList>
    </citation>
    <scope>NUCLEOTIDE SEQUENCE [LARGE SCALE GENOMIC DNA]</scope>
    <source>
        <strain evidence="1 2">CC-HSB-11</strain>
    </source>
</reference>
<evidence type="ECO:0008006" key="3">
    <source>
        <dbReference type="Google" id="ProtNLM"/>
    </source>
</evidence>